<protein>
    <recommendedName>
        <fullName evidence="4">DUF2884 family protein</fullName>
    </recommendedName>
</protein>
<gene>
    <name evidence="2" type="ORF">ABQJ56_10920</name>
</gene>
<comment type="caution">
    <text evidence="2">The sequence shown here is derived from an EMBL/GenBank/DDBJ whole genome shotgun (WGS) entry which is preliminary data.</text>
</comment>
<evidence type="ECO:0008006" key="4">
    <source>
        <dbReference type="Google" id="ProtNLM"/>
    </source>
</evidence>
<accession>A0ABV3QQ45</accession>
<evidence type="ECO:0000313" key="3">
    <source>
        <dbReference type="Proteomes" id="UP001556170"/>
    </source>
</evidence>
<dbReference type="EMBL" id="JBFOHL010000009">
    <property type="protein sequence ID" value="MEW9624737.1"/>
    <property type="molecule type" value="Genomic_DNA"/>
</dbReference>
<organism evidence="2 3">
    <name type="scientific">Rhodanobacter geophilus</name>
    <dbReference type="NCBI Taxonomy" id="3162488"/>
    <lineage>
        <taxon>Bacteria</taxon>
        <taxon>Pseudomonadati</taxon>
        <taxon>Pseudomonadota</taxon>
        <taxon>Gammaproteobacteria</taxon>
        <taxon>Lysobacterales</taxon>
        <taxon>Rhodanobacteraceae</taxon>
        <taxon>Rhodanobacter</taxon>
    </lineage>
</organism>
<feature type="signal peptide" evidence="1">
    <location>
        <begin position="1"/>
        <end position="23"/>
    </location>
</feature>
<proteinExistence type="predicted"/>
<dbReference type="Proteomes" id="UP001556170">
    <property type="component" value="Unassembled WGS sequence"/>
</dbReference>
<reference evidence="2 3" key="1">
    <citation type="submission" date="2024-06" db="EMBL/GenBank/DDBJ databases">
        <authorList>
            <person name="Woo H."/>
        </authorList>
    </citation>
    <scope>NUCLEOTIDE SEQUENCE [LARGE SCALE GENOMIC DNA]</scope>
    <source>
        <strain evidence="2 3">S2-g</strain>
    </source>
</reference>
<evidence type="ECO:0000256" key="1">
    <source>
        <dbReference type="SAM" id="SignalP"/>
    </source>
</evidence>
<keyword evidence="1" id="KW-0732">Signal</keyword>
<evidence type="ECO:0000313" key="2">
    <source>
        <dbReference type="EMBL" id="MEW9624737.1"/>
    </source>
</evidence>
<sequence length="233" mass="24111">MKSTVTTGSILALALLLPLAACSQSTGNSSSSDVGQAVKEAQQQSSSSAIATEVQKGIDQAKQELLTQDIDVGSVHINGDGLHDDDSGKLPKAVITPQGNLVIAGKPVDATPGQHALLVDYRQQIIGIADAGMDIGATGADLGVSAAKEAIFGALTGKSDKEIEASIKPQTDKIEAAAMRLCKRMPDLLASQQKLAAAMPVFKPYATMTQKDVDDCGKDIDHNGKKGLAVFSD</sequence>
<keyword evidence="3" id="KW-1185">Reference proteome</keyword>
<feature type="chain" id="PRO_5047222955" description="DUF2884 family protein" evidence="1">
    <location>
        <begin position="24"/>
        <end position="233"/>
    </location>
</feature>
<dbReference type="RefSeq" id="WP_367845045.1">
    <property type="nucleotide sequence ID" value="NZ_JBFOHL010000009.1"/>
</dbReference>
<name>A0ABV3QQ45_9GAMM</name>